<sequence>MTDQDEQKEVVPDAQKIVVEESDKEVKKGDTNLKIDVDRLVMIDQKHHKEITNDDDVVKQEIGVEIQKRASQVQQG</sequence>
<keyword evidence="2" id="KW-1185">Reference proteome</keyword>
<proteinExistence type="predicted"/>
<name>A0ABS8UXM9_DATST</name>
<reference evidence="1 2" key="1">
    <citation type="journal article" date="2021" name="BMC Genomics">
        <title>Datura genome reveals duplications of psychoactive alkaloid biosynthetic genes and high mutation rate following tissue culture.</title>
        <authorList>
            <person name="Rajewski A."/>
            <person name="Carter-House D."/>
            <person name="Stajich J."/>
            <person name="Litt A."/>
        </authorList>
    </citation>
    <scope>NUCLEOTIDE SEQUENCE [LARGE SCALE GENOMIC DNA]</scope>
    <source>
        <strain evidence="1">AR-01</strain>
    </source>
</reference>
<comment type="caution">
    <text evidence="1">The sequence shown here is derived from an EMBL/GenBank/DDBJ whole genome shotgun (WGS) entry which is preliminary data.</text>
</comment>
<accession>A0ABS8UXM9</accession>
<protein>
    <submittedName>
        <fullName evidence="1">Uncharacterized protein</fullName>
    </submittedName>
</protein>
<evidence type="ECO:0000313" key="2">
    <source>
        <dbReference type="Proteomes" id="UP000823775"/>
    </source>
</evidence>
<evidence type="ECO:0000313" key="1">
    <source>
        <dbReference type="EMBL" id="MCD9638565.1"/>
    </source>
</evidence>
<dbReference type="Proteomes" id="UP000823775">
    <property type="component" value="Unassembled WGS sequence"/>
</dbReference>
<organism evidence="1 2">
    <name type="scientific">Datura stramonium</name>
    <name type="common">Jimsonweed</name>
    <name type="synonym">Common thornapple</name>
    <dbReference type="NCBI Taxonomy" id="4076"/>
    <lineage>
        <taxon>Eukaryota</taxon>
        <taxon>Viridiplantae</taxon>
        <taxon>Streptophyta</taxon>
        <taxon>Embryophyta</taxon>
        <taxon>Tracheophyta</taxon>
        <taxon>Spermatophyta</taxon>
        <taxon>Magnoliopsida</taxon>
        <taxon>eudicotyledons</taxon>
        <taxon>Gunneridae</taxon>
        <taxon>Pentapetalae</taxon>
        <taxon>asterids</taxon>
        <taxon>lamiids</taxon>
        <taxon>Solanales</taxon>
        <taxon>Solanaceae</taxon>
        <taxon>Solanoideae</taxon>
        <taxon>Datureae</taxon>
        <taxon>Datura</taxon>
    </lineage>
</organism>
<dbReference type="EMBL" id="JACEIK010002730">
    <property type="protein sequence ID" value="MCD9638565.1"/>
    <property type="molecule type" value="Genomic_DNA"/>
</dbReference>
<gene>
    <name evidence="1" type="ORF">HAX54_022622</name>
</gene>